<keyword evidence="3" id="KW-1185">Reference proteome</keyword>
<dbReference type="InterPro" id="IPR012337">
    <property type="entry name" value="RNaseH-like_sf"/>
</dbReference>
<evidence type="ECO:0000313" key="2">
    <source>
        <dbReference type="EMBL" id="WOH15434.1"/>
    </source>
</evidence>
<dbReference type="Proteomes" id="UP000077755">
    <property type="component" value="Chromosome 9"/>
</dbReference>
<organism evidence="2 3">
    <name type="scientific">Daucus carota subsp. sativus</name>
    <name type="common">Carrot</name>
    <dbReference type="NCBI Taxonomy" id="79200"/>
    <lineage>
        <taxon>Eukaryota</taxon>
        <taxon>Viridiplantae</taxon>
        <taxon>Streptophyta</taxon>
        <taxon>Embryophyta</taxon>
        <taxon>Tracheophyta</taxon>
        <taxon>Spermatophyta</taxon>
        <taxon>Magnoliopsida</taxon>
        <taxon>eudicotyledons</taxon>
        <taxon>Gunneridae</taxon>
        <taxon>Pentapetalae</taxon>
        <taxon>asterids</taxon>
        <taxon>campanulids</taxon>
        <taxon>Apiales</taxon>
        <taxon>Apiaceae</taxon>
        <taxon>Apioideae</taxon>
        <taxon>Scandiceae</taxon>
        <taxon>Daucinae</taxon>
        <taxon>Daucus</taxon>
        <taxon>Daucus sect. Daucus</taxon>
    </lineage>
</organism>
<dbReference type="GO" id="GO:0003676">
    <property type="term" value="F:nucleic acid binding"/>
    <property type="evidence" value="ECO:0007669"/>
    <property type="project" value="InterPro"/>
</dbReference>
<evidence type="ECO:0000313" key="3">
    <source>
        <dbReference type="Proteomes" id="UP000077755"/>
    </source>
</evidence>
<gene>
    <name evidence="2" type="ORF">DCAR_0934975</name>
</gene>
<dbReference type="PANTHER" id="PTHR46148:SF52">
    <property type="entry name" value="OS04G0603800 PROTEIN"/>
    <property type="match status" value="1"/>
</dbReference>
<name>A0AAF0XYM7_DAUCS</name>
<protein>
    <recommendedName>
        <fullName evidence="1">Tf2-1-like SH3-like domain-containing protein</fullName>
    </recommendedName>
</protein>
<reference evidence="2" key="2">
    <citation type="submission" date="2022-03" db="EMBL/GenBank/DDBJ databases">
        <title>Draft title - Genomic analysis of global carrot germplasm unveils the trajectory of domestication and the origin of high carotenoid orange carrot.</title>
        <authorList>
            <person name="Iorizzo M."/>
            <person name="Ellison S."/>
            <person name="Senalik D."/>
            <person name="Macko-Podgorni A."/>
            <person name="Grzebelus D."/>
            <person name="Bostan H."/>
            <person name="Rolling W."/>
            <person name="Curaba J."/>
            <person name="Simon P."/>
        </authorList>
    </citation>
    <scope>NUCLEOTIDE SEQUENCE</scope>
    <source>
        <tissue evidence="2">Leaf</tissue>
    </source>
</reference>
<dbReference type="PANTHER" id="PTHR46148">
    <property type="entry name" value="CHROMO DOMAIN-CONTAINING PROTEIN"/>
    <property type="match status" value="1"/>
</dbReference>
<dbReference type="InterPro" id="IPR036397">
    <property type="entry name" value="RNaseH_sf"/>
</dbReference>
<dbReference type="EMBL" id="CP093351">
    <property type="protein sequence ID" value="WOH15434.1"/>
    <property type="molecule type" value="Genomic_DNA"/>
</dbReference>
<accession>A0AAF0XYM7</accession>
<dbReference type="Pfam" id="PF24626">
    <property type="entry name" value="SH3_Tf2-1"/>
    <property type="match status" value="1"/>
</dbReference>
<dbReference type="Gene3D" id="3.30.420.10">
    <property type="entry name" value="Ribonuclease H-like superfamily/Ribonuclease H"/>
    <property type="match status" value="1"/>
</dbReference>
<proteinExistence type="predicted"/>
<dbReference type="SUPFAM" id="SSF53098">
    <property type="entry name" value="Ribonuclease H-like"/>
    <property type="match status" value="1"/>
</dbReference>
<sequence>MTSHRPHKWAKWLALAEWWYNCSYHSAIKMTPFEALYGVQPRQMFLKPASTSVVGVVKEFQVQREAMNQFLKESIVVCQNKYKQFADKKRREATLEVGDWVFLRLRPYRQLSVAVRKNMKLAHKYFGPYQVTEKRGEVAYRFKLPEGSKVHPVFHISLLKKKIGSHFTATTSLPHLGHKGQFLAYPVKVLQRGSIKRSNATVVNHLCNGQMLFLKMQHGRMLAQSCSNTQSSTRTLIPEDKDFFERETFVNN</sequence>
<dbReference type="InterPro" id="IPR056924">
    <property type="entry name" value="SH3_Tf2-1"/>
</dbReference>
<dbReference type="AlphaFoldDB" id="A0AAF0XYM7"/>
<feature type="domain" description="Tf2-1-like SH3-like" evidence="1">
    <location>
        <begin position="98"/>
        <end position="162"/>
    </location>
</feature>
<reference evidence="2" key="1">
    <citation type="journal article" date="2016" name="Nat. Genet.">
        <title>A high-quality carrot genome assembly provides new insights into carotenoid accumulation and asterid genome evolution.</title>
        <authorList>
            <person name="Iorizzo M."/>
            <person name="Ellison S."/>
            <person name="Senalik D."/>
            <person name="Zeng P."/>
            <person name="Satapoomin P."/>
            <person name="Huang J."/>
            <person name="Bowman M."/>
            <person name="Iovene M."/>
            <person name="Sanseverino W."/>
            <person name="Cavagnaro P."/>
            <person name="Yildiz M."/>
            <person name="Macko-Podgorni A."/>
            <person name="Moranska E."/>
            <person name="Grzebelus E."/>
            <person name="Grzebelus D."/>
            <person name="Ashrafi H."/>
            <person name="Zheng Z."/>
            <person name="Cheng S."/>
            <person name="Spooner D."/>
            <person name="Van Deynze A."/>
            <person name="Simon P."/>
        </authorList>
    </citation>
    <scope>NUCLEOTIDE SEQUENCE</scope>
    <source>
        <tissue evidence="2">Leaf</tissue>
    </source>
</reference>
<evidence type="ECO:0000259" key="1">
    <source>
        <dbReference type="Pfam" id="PF24626"/>
    </source>
</evidence>